<dbReference type="Proteomes" id="UP000515160">
    <property type="component" value="Chromosome 3"/>
</dbReference>
<dbReference type="GO" id="GO:0006986">
    <property type="term" value="P:response to unfolded protein"/>
    <property type="evidence" value="ECO:0007669"/>
    <property type="project" value="UniProtKB-KW"/>
</dbReference>
<dbReference type="SUPFAM" id="SSF52833">
    <property type="entry name" value="Thioredoxin-like"/>
    <property type="match status" value="1"/>
</dbReference>
<keyword evidence="2" id="KW-0834">Unfolded protein response</keyword>
<dbReference type="RefSeq" id="XP_034105861.1">
    <property type="nucleotide sequence ID" value="XM_034249970.2"/>
</dbReference>
<name>A0A6P8WQ39_DROAB</name>
<evidence type="ECO:0000256" key="2">
    <source>
        <dbReference type="ARBA" id="ARBA00023230"/>
    </source>
</evidence>
<comment type="subunit">
    <text evidence="3">Directly interacts with VCP. Interacts with UBQLN1. Forms a complex with VCP and UBQLN1.</text>
</comment>
<protein>
    <recommendedName>
        <fullName evidence="4">UBX domain-containing protein 4</fullName>
    </recommendedName>
    <alternativeName>
        <fullName evidence="5">UBX domain-containing protein 2</fullName>
    </alternativeName>
</protein>
<proteinExistence type="predicted"/>
<sequence length="628" mass="68721">MNWHTGNIAEAVAESKANDAIFVVYIEGQDEMSAKLDRFLGDSRVSSKLMTSDFVAVKIQGDSPTYAQFIALYKVVPVPSIFFIGNSGTPLDVTTGIIESVEELVAKIDKVLLLAGKQTNQEASTSSHIETPAAELERSIAGEEKKKQAQQEQQSEQEEQTEQATEESASEEGSSEAPAPEPIETPELSSDAADEPIQPVIAPEPTSTSSTAAAAAEKRAASAAATAVASLMPVSVPLVPPQADNGSTRSLTQEPVDIQQLVEQKRAERQKEQRRREKDNELRRRREGRESQVHQQQAREQELKNMQERLRREKQEEQAARERIKAQIAADRAEQANRAEAQNVNTQSNTTNTASTPVESTQSNSSSSDETRLQIRLPGGITRTKAFPSAEPLATVRVYVTNELLAGNSNVRNFSLATSYPRREFQTEDEIKSLLELNLVPNAVLLVLQREQVNSVVRTSNNLFSILSSVLWAILTPATMAFDYLNKMGLQRIRQRFVQMVSNVGFKTPGRAVDIDVAAAQDASARRNMGMFTLQSRPRSPPAESTADDATSTYSTDPQYEPPNMFFSQGASSQQNSQRAGGGASSSSNANSGGSFRRYGGSNIRRLADTKDDDDEKATYNGNSTQQQ</sequence>
<evidence type="ECO:0000256" key="6">
    <source>
        <dbReference type="ARBA" id="ARBA00046062"/>
    </source>
</evidence>
<feature type="domain" description="UBX" evidence="8">
    <location>
        <begin position="366"/>
        <end position="447"/>
    </location>
</feature>
<dbReference type="GO" id="GO:0005789">
    <property type="term" value="C:endoplasmic reticulum membrane"/>
    <property type="evidence" value="ECO:0007669"/>
    <property type="project" value="UniProtKB-SubCell"/>
</dbReference>
<comment type="function">
    <text evidence="6">Involved in endoplasmic reticulum-associated protein degradation (ERAD). Acts as a platform to recruit both UBQLN1 and VCP to the ER during ERAD.</text>
</comment>
<organism evidence="9 10">
    <name type="scientific">Drosophila albomicans</name>
    <name type="common">Fruit fly</name>
    <dbReference type="NCBI Taxonomy" id="7291"/>
    <lineage>
        <taxon>Eukaryota</taxon>
        <taxon>Metazoa</taxon>
        <taxon>Ecdysozoa</taxon>
        <taxon>Arthropoda</taxon>
        <taxon>Hexapoda</taxon>
        <taxon>Insecta</taxon>
        <taxon>Pterygota</taxon>
        <taxon>Neoptera</taxon>
        <taxon>Endopterygota</taxon>
        <taxon>Diptera</taxon>
        <taxon>Brachycera</taxon>
        <taxon>Muscomorpha</taxon>
        <taxon>Ephydroidea</taxon>
        <taxon>Drosophilidae</taxon>
        <taxon>Drosophila</taxon>
    </lineage>
</organism>
<dbReference type="SUPFAM" id="SSF54236">
    <property type="entry name" value="Ubiquitin-like"/>
    <property type="match status" value="1"/>
</dbReference>
<dbReference type="PANTHER" id="PTHR46424">
    <property type="entry name" value="UBX DOMAIN-CONTAINING PROTEIN 4"/>
    <property type="match status" value="1"/>
</dbReference>
<feature type="compositionally biased region" description="Basic and acidic residues" evidence="7">
    <location>
        <begin position="263"/>
        <end position="337"/>
    </location>
</feature>
<feature type="compositionally biased region" description="Low complexity" evidence="7">
    <location>
        <begin position="543"/>
        <end position="557"/>
    </location>
</feature>
<comment type="subcellular location">
    <subcellularLocation>
        <location evidence="1">Endoplasmic reticulum membrane</location>
        <topology evidence="1">Peripheral membrane protein</topology>
    </subcellularLocation>
</comment>
<keyword evidence="9" id="KW-1185">Reference proteome</keyword>
<feature type="compositionally biased region" description="Acidic residues" evidence="7">
    <location>
        <begin position="155"/>
        <end position="174"/>
    </location>
</feature>
<feature type="compositionally biased region" description="Low complexity" evidence="7">
    <location>
        <begin position="206"/>
        <end position="237"/>
    </location>
</feature>
<evidence type="ECO:0000256" key="5">
    <source>
        <dbReference type="ARBA" id="ARBA00041575"/>
    </source>
</evidence>
<dbReference type="InterPro" id="IPR001012">
    <property type="entry name" value="UBX_dom"/>
</dbReference>
<evidence type="ECO:0000256" key="3">
    <source>
        <dbReference type="ARBA" id="ARBA00038812"/>
    </source>
</evidence>
<feature type="compositionally biased region" description="Low complexity" evidence="7">
    <location>
        <begin position="566"/>
        <end position="598"/>
    </location>
</feature>
<evidence type="ECO:0000313" key="9">
    <source>
        <dbReference type="Proteomes" id="UP000515160"/>
    </source>
</evidence>
<evidence type="ECO:0000313" key="10">
    <source>
        <dbReference type="RefSeq" id="XP_034105861.1"/>
    </source>
</evidence>
<reference evidence="10" key="1">
    <citation type="submission" date="2025-08" db="UniProtKB">
        <authorList>
            <consortium name="RefSeq"/>
        </authorList>
    </citation>
    <scope>IDENTIFICATION</scope>
    <source>
        <strain evidence="10">15112-1751.03</strain>
        <tissue evidence="10">Whole Adult</tissue>
    </source>
</reference>
<dbReference type="PANTHER" id="PTHR46424:SF1">
    <property type="entry name" value="UBX DOMAIN-CONTAINING PROTEIN 4"/>
    <property type="match status" value="1"/>
</dbReference>
<dbReference type="PROSITE" id="PS50033">
    <property type="entry name" value="UBX"/>
    <property type="match status" value="1"/>
</dbReference>
<feature type="compositionally biased region" description="Low complexity" evidence="7">
    <location>
        <begin position="341"/>
        <end position="368"/>
    </location>
</feature>
<dbReference type="GeneID" id="117568995"/>
<dbReference type="InterPro" id="IPR029071">
    <property type="entry name" value="Ubiquitin-like_domsf"/>
</dbReference>
<dbReference type="Gene3D" id="3.40.30.10">
    <property type="entry name" value="Glutaredoxin"/>
    <property type="match status" value="1"/>
</dbReference>
<dbReference type="Pfam" id="PF23187">
    <property type="entry name" value="UBX7_N"/>
    <property type="match status" value="1"/>
</dbReference>
<evidence type="ECO:0000256" key="1">
    <source>
        <dbReference type="ARBA" id="ARBA00004406"/>
    </source>
</evidence>
<feature type="compositionally biased region" description="Polar residues" evidence="7">
    <location>
        <begin position="244"/>
        <end position="253"/>
    </location>
</feature>
<evidence type="ECO:0000256" key="4">
    <source>
        <dbReference type="ARBA" id="ARBA00040925"/>
    </source>
</evidence>
<gene>
    <name evidence="10" type="primary">LOC117568995</name>
</gene>
<dbReference type="Pfam" id="PF00789">
    <property type="entry name" value="UBX"/>
    <property type="match status" value="1"/>
</dbReference>
<dbReference type="Gene3D" id="3.10.20.90">
    <property type="entry name" value="Phosphatidylinositol 3-kinase Catalytic Subunit, Chain A, domain 1"/>
    <property type="match status" value="1"/>
</dbReference>
<evidence type="ECO:0000259" key="8">
    <source>
        <dbReference type="PROSITE" id="PS50033"/>
    </source>
</evidence>
<evidence type="ECO:0000256" key="7">
    <source>
        <dbReference type="SAM" id="MobiDB-lite"/>
    </source>
</evidence>
<dbReference type="InterPro" id="IPR036249">
    <property type="entry name" value="Thioredoxin-like_sf"/>
</dbReference>
<dbReference type="OrthoDB" id="2445133at2759"/>
<feature type="region of interest" description="Disordered" evidence="7">
    <location>
        <begin position="143"/>
        <end position="372"/>
    </location>
</feature>
<dbReference type="GO" id="GO:0036503">
    <property type="term" value="P:ERAD pathway"/>
    <property type="evidence" value="ECO:0007669"/>
    <property type="project" value="TreeGrafter"/>
</dbReference>
<feature type="region of interest" description="Disordered" evidence="7">
    <location>
        <begin position="532"/>
        <end position="628"/>
    </location>
</feature>
<accession>A0A6P8WQ39</accession>
<dbReference type="SMART" id="SM00166">
    <property type="entry name" value="UBX"/>
    <property type="match status" value="1"/>
</dbReference>
<dbReference type="AlphaFoldDB" id="A0A6P8WQ39"/>